<feature type="transmembrane region" description="Helical" evidence="6">
    <location>
        <begin position="229"/>
        <end position="250"/>
    </location>
</feature>
<sequence length="361" mass="40972">MPTPEQFNIFRDTSLDFCDFLEEPRRLVRHRPQVLDTGYTRVATMASLAIALRLPLLLFRKPSKNGRKSSNRASDEDAPPQRLLTYNELPDWYRLEASPFITSRYRPPSHSIHKSLQSLGHLHNETTNIYTHLIPALALALALPLLQLNISDIYADAPWLDRFMLTLTPIAALFTFSASANFHTLNNHSEVVSLSCLLLDFTGILTLILASFISAIYVGFYNHPFEQRLYWSMITILIATSAVLVLHPALQGMKYRPHRTAAFVLTTLSGLGPTVHGMYVHGVSRGWHEFGVKWWAAEGLWYALGVVFFVSRWPERLAWRSEKSRGRFDVWGGSHSLFHACVVVGAGCHCWGVWEAWRNAV</sequence>
<feature type="transmembrane region" description="Helical" evidence="6">
    <location>
        <begin position="162"/>
        <end position="182"/>
    </location>
</feature>
<evidence type="ECO:0000313" key="7">
    <source>
        <dbReference type="EMBL" id="KAL1613239.1"/>
    </source>
</evidence>
<comment type="caution">
    <text evidence="7">The sequence shown here is derived from an EMBL/GenBank/DDBJ whole genome shotgun (WGS) entry which is preliminary data.</text>
</comment>
<keyword evidence="4 6" id="KW-1133">Transmembrane helix</keyword>
<evidence type="ECO:0000256" key="1">
    <source>
        <dbReference type="ARBA" id="ARBA00004141"/>
    </source>
</evidence>
<protein>
    <recommendedName>
        <fullName evidence="9">HlyIII-domain-containing protein</fullName>
    </recommendedName>
</protein>
<dbReference type="InterPro" id="IPR004254">
    <property type="entry name" value="AdipoR/HlyIII-related"/>
</dbReference>
<name>A0ABR3S976_9PLEO</name>
<dbReference type="Proteomes" id="UP001521785">
    <property type="component" value="Unassembled WGS sequence"/>
</dbReference>
<evidence type="ECO:0000256" key="3">
    <source>
        <dbReference type="ARBA" id="ARBA00022692"/>
    </source>
</evidence>
<evidence type="ECO:0000256" key="4">
    <source>
        <dbReference type="ARBA" id="ARBA00022989"/>
    </source>
</evidence>
<feature type="transmembrane region" description="Helical" evidence="6">
    <location>
        <begin position="129"/>
        <end position="150"/>
    </location>
</feature>
<reference evidence="7 8" key="1">
    <citation type="submission" date="2024-02" db="EMBL/GenBank/DDBJ databases">
        <title>De novo assembly and annotation of 12 fungi associated with fruit tree decline syndrome in Ontario, Canada.</title>
        <authorList>
            <person name="Sulman M."/>
            <person name="Ellouze W."/>
            <person name="Ilyukhin E."/>
        </authorList>
    </citation>
    <scope>NUCLEOTIDE SEQUENCE [LARGE SCALE GENOMIC DNA]</scope>
    <source>
        <strain evidence="7 8">M42-189</strain>
    </source>
</reference>
<keyword evidence="5 6" id="KW-0472">Membrane</keyword>
<evidence type="ECO:0000256" key="2">
    <source>
        <dbReference type="ARBA" id="ARBA00007018"/>
    </source>
</evidence>
<dbReference type="PANTHER" id="PTHR20855:SF52">
    <property type="entry name" value="ADIPONECTIN RECEPTOR PROTEIN"/>
    <property type="match status" value="1"/>
</dbReference>
<evidence type="ECO:0008006" key="9">
    <source>
        <dbReference type="Google" id="ProtNLM"/>
    </source>
</evidence>
<dbReference type="Pfam" id="PF03006">
    <property type="entry name" value="HlyIII"/>
    <property type="match status" value="1"/>
</dbReference>
<keyword evidence="8" id="KW-1185">Reference proteome</keyword>
<comment type="subcellular location">
    <subcellularLocation>
        <location evidence="1">Membrane</location>
        <topology evidence="1">Multi-pass membrane protein</topology>
    </subcellularLocation>
</comment>
<feature type="transmembrane region" description="Helical" evidence="6">
    <location>
        <begin position="262"/>
        <end position="280"/>
    </location>
</feature>
<dbReference type="PANTHER" id="PTHR20855">
    <property type="entry name" value="ADIPOR/PROGESTIN RECEPTOR-RELATED"/>
    <property type="match status" value="1"/>
</dbReference>
<evidence type="ECO:0000256" key="6">
    <source>
        <dbReference type="SAM" id="Phobius"/>
    </source>
</evidence>
<keyword evidence="3 6" id="KW-0812">Transmembrane</keyword>
<organism evidence="7 8">
    <name type="scientific">Paraconiothyrium brasiliense</name>
    <dbReference type="NCBI Taxonomy" id="300254"/>
    <lineage>
        <taxon>Eukaryota</taxon>
        <taxon>Fungi</taxon>
        <taxon>Dikarya</taxon>
        <taxon>Ascomycota</taxon>
        <taxon>Pezizomycotina</taxon>
        <taxon>Dothideomycetes</taxon>
        <taxon>Pleosporomycetidae</taxon>
        <taxon>Pleosporales</taxon>
        <taxon>Massarineae</taxon>
        <taxon>Didymosphaeriaceae</taxon>
        <taxon>Paraconiothyrium</taxon>
    </lineage>
</organism>
<dbReference type="EMBL" id="JAKJXO020000001">
    <property type="protein sequence ID" value="KAL1613239.1"/>
    <property type="molecule type" value="Genomic_DNA"/>
</dbReference>
<gene>
    <name evidence="7" type="ORF">SLS60_001471</name>
</gene>
<evidence type="ECO:0000256" key="5">
    <source>
        <dbReference type="ARBA" id="ARBA00023136"/>
    </source>
</evidence>
<feature type="transmembrane region" description="Helical" evidence="6">
    <location>
        <begin position="292"/>
        <end position="310"/>
    </location>
</feature>
<feature type="transmembrane region" description="Helical" evidence="6">
    <location>
        <begin position="39"/>
        <end position="59"/>
    </location>
</feature>
<comment type="similarity">
    <text evidence="2">Belongs to the ADIPOR family.</text>
</comment>
<feature type="transmembrane region" description="Helical" evidence="6">
    <location>
        <begin position="194"/>
        <end position="217"/>
    </location>
</feature>
<accession>A0ABR3S976</accession>
<proteinExistence type="inferred from homology"/>
<evidence type="ECO:0000313" key="8">
    <source>
        <dbReference type="Proteomes" id="UP001521785"/>
    </source>
</evidence>